<dbReference type="Proteomes" id="UP000002497">
    <property type="component" value="Unassembled WGS sequence"/>
</dbReference>
<reference evidence="2" key="2">
    <citation type="submission" date="2010-03" db="EMBL/GenBank/DDBJ databases">
        <title>The genome sequence of Coccidioides posadasii strain Silveira.</title>
        <authorList>
            <consortium name="The Broad Institute Genome Sequencing Center for Infectious Disease"/>
            <person name="Neafsey D."/>
            <person name="Orbach M."/>
            <person name="Henn M.R."/>
            <person name="Cole G.T."/>
            <person name="Galgiani J."/>
            <person name="Gardner M.J."/>
            <person name="Kirkland T.N."/>
            <person name="Taylor J.W."/>
            <person name="Young S.K."/>
            <person name="Zeng Q."/>
            <person name="Koehrsen M."/>
            <person name="Alvarado L."/>
            <person name="Berlin A."/>
            <person name="Borenstein D."/>
            <person name="Chapman S.B."/>
            <person name="Chen Z."/>
            <person name="Engels R."/>
            <person name="Freedman E."/>
            <person name="Gellesch M."/>
            <person name="Goldberg J."/>
            <person name="Griggs A."/>
            <person name="Gujja S."/>
            <person name="Heilman E."/>
            <person name="Heiman D."/>
            <person name="Howarth C."/>
            <person name="Jen D."/>
            <person name="Larson L."/>
            <person name="Mehta T."/>
            <person name="Neiman D."/>
            <person name="Park D."/>
            <person name="Pearson M."/>
            <person name="Richards J."/>
            <person name="Roberts A."/>
            <person name="Saif S."/>
            <person name="Shea T."/>
            <person name="Shenoy N."/>
            <person name="Sisk P."/>
            <person name="Stolte C."/>
            <person name="Sykes S."/>
            <person name="Walk T."/>
            <person name="White J."/>
            <person name="Yandava C."/>
            <person name="Haas B."/>
            <person name="Nusbaum C."/>
            <person name="Birren B."/>
        </authorList>
    </citation>
    <scope>NUCLEOTIDE SEQUENCE [LARGE SCALE GENOMIC DNA]</scope>
    <source>
        <strain evidence="2">RMSCC 757 / Silveira</strain>
    </source>
</reference>
<protein>
    <submittedName>
        <fullName evidence="1">Predicted protein</fullName>
    </submittedName>
</protein>
<name>E9CZJ0_COCPS</name>
<keyword evidence="2" id="KW-1185">Reference proteome</keyword>
<evidence type="ECO:0000313" key="1">
    <source>
        <dbReference type="EMBL" id="EFW20093.1"/>
    </source>
</evidence>
<reference evidence="2" key="1">
    <citation type="journal article" date="2010" name="Genome Res.">
        <title>Population genomic sequencing of Coccidioides fungi reveals recent hybridization and transposon control.</title>
        <authorList>
            <person name="Neafsey D.E."/>
            <person name="Barker B.M."/>
            <person name="Sharpton T.J."/>
            <person name="Stajich J.E."/>
            <person name="Park D.J."/>
            <person name="Whiston E."/>
            <person name="Hung C.-Y."/>
            <person name="McMahan C."/>
            <person name="White J."/>
            <person name="Sykes S."/>
            <person name="Heiman D."/>
            <person name="Young S."/>
            <person name="Zeng Q."/>
            <person name="Abouelleil A."/>
            <person name="Aftuck L."/>
            <person name="Bessette D."/>
            <person name="Brown A."/>
            <person name="FitzGerald M."/>
            <person name="Lui A."/>
            <person name="Macdonald J.P."/>
            <person name="Priest M."/>
            <person name="Orbach M.J."/>
            <person name="Galgiani J.N."/>
            <person name="Kirkland T.N."/>
            <person name="Cole G.T."/>
            <person name="Birren B.W."/>
            <person name="Henn M.R."/>
            <person name="Taylor J.W."/>
            <person name="Rounsley S.D."/>
        </authorList>
    </citation>
    <scope>NUCLEOTIDE SEQUENCE [LARGE SCALE GENOMIC DNA]</scope>
    <source>
        <strain evidence="2">RMSCC 757 / Silveira</strain>
    </source>
</reference>
<dbReference type="EMBL" id="GL636489">
    <property type="protein sequence ID" value="EFW20093.1"/>
    <property type="molecule type" value="Genomic_DNA"/>
</dbReference>
<dbReference type="AlphaFoldDB" id="E9CZJ0"/>
<gene>
    <name evidence="1" type="ORF">CPSG_03268</name>
</gene>
<accession>E9CZJ0</accession>
<organism evidence="2">
    <name type="scientific">Coccidioides posadasii (strain RMSCC 757 / Silveira)</name>
    <name type="common">Valley fever fungus</name>
    <dbReference type="NCBI Taxonomy" id="443226"/>
    <lineage>
        <taxon>Eukaryota</taxon>
        <taxon>Fungi</taxon>
        <taxon>Dikarya</taxon>
        <taxon>Ascomycota</taxon>
        <taxon>Pezizomycotina</taxon>
        <taxon>Eurotiomycetes</taxon>
        <taxon>Eurotiomycetidae</taxon>
        <taxon>Onygenales</taxon>
        <taxon>Onygenaceae</taxon>
        <taxon>Coccidioides</taxon>
    </lineage>
</organism>
<evidence type="ECO:0000313" key="2">
    <source>
        <dbReference type="Proteomes" id="UP000002497"/>
    </source>
</evidence>
<sequence length="76" mass="8563">MRRYSSILMFATGNGMAAQVPFIREILESWSSWAGLMAGCRSFWIKILILPECMNVNLVLDEELRLSKGQLLVTGV</sequence>
<proteinExistence type="predicted"/>
<dbReference type="HOGENOM" id="CLU_2654318_0_0_1"/>
<dbReference type="VEuPathDB" id="FungiDB:CPSG_03268"/>